<proteinExistence type="predicted"/>
<dbReference type="Proteomes" id="UP001138540">
    <property type="component" value="Unassembled WGS sequence"/>
</dbReference>
<evidence type="ECO:0000313" key="2">
    <source>
        <dbReference type="Proteomes" id="UP001138540"/>
    </source>
</evidence>
<dbReference type="EMBL" id="JACHKA010000001">
    <property type="protein sequence ID" value="MBB5984633.1"/>
    <property type="molecule type" value="Genomic_DNA"/>
</dbReference>
<keyword evidence="2" id="KW-1185">Reference proteome</keyword>
<organism evidence="1 2">
    <name type="scientific">Sphingobium lignivorans</name>
    <dbReference type="NCBI Taxonomy" id="2735886"/>
    <lineage>
        <taxon>Bacteria</taxon>
        <taxon>Pseudomonadati</taxon>
        <taxon>Pseudomonadota</taxon>
        <taxon>Alphaproteobacteria</taxon>
        <taxon>Sphingomonadales</taxon>
        <taxon>Sphingomonadaceae</taxon>
        <taxon>Sphingobium</taxon>
    </lineage>
</organism>
<name>A0ABR6NBI8_9SPHN</name>
<gene>
    <name evidence="1" type="ORF">HNP60_000607</name>
</gene>
<sequence length="198" mass="22222">MTQPDFVTRLLDCDDDSSLTTSNGSRFIRKLPDQRSLGYLHKFHAPLLKPPEASLLQRLAPAYVDFLRWANGAALFDNCIALFGYVETITRRTAPETVTAISMNSDNEVFALLEPERWERGWTKIGSVVGWDSSYTLELHREGRCAIVGGEFSYTAPTFDECINAVVTKVSPCYTCEGIIDTDYAELEEALASLFRLH</sequence>
<comment type="caution">
    <text evidence="1">The sequence shown here is derived from an EMBL/GenBank/DDBJ whole genome shotgun (WGS) entry which is preliminary data.</text>
</comment>
<protein>
    <submittedName>
        <fullName evidence="1">Uncharacterized protein</fullName>
    </submittedName>
</protein>
<reference evidence="1 2" key="1">
    <citation type="submission" date="2020-08" db="EMBL/GenBank/DDBJ databases">
        <title>Exploring microbial biodiversity for novel pathways involved in the catabolism of aromatic compounds derived from lignin.</title>
        <authorList>
            <person name="Elkins J."/>
        </authorList>
    </citation>
    <scope>NUCLEOTIDE SEQUENCE [LARGE SCALE GENOMIC DNA]</scope>
    <source>
        <strain evidence="1 2">B1D3A</strain>
    </source>
</reference>
<evidence type="ECO:0000313" key="1">
    <source>
        <dbReference type="EMBL" id="MBB5984633.1"/>
    </source>
</evidence>
<accession>A0ABR6NBI8</accession>
<dbReference type="RefSeq" id="WP_184150026.1">
    <property type="nucleotide sequence ID" value="NZ_JACHKA010000001.1"/>
</dbReference>